<dbReference type="Pfam" id="PF13424">
    <property type="entry name" value="TPR_12"/>
    <property type="match status" value="1"/>
</dbReference>
<comment type="caution">
    <text evidence="2">The sequence shown here is derived from an EMBL/GenBank/DDBJ whole genome shotgun (WGS) entry which is preliminary data.</text>
</comment>
<dbReference type="Gene3D" id="1.25.40.10">
    <property type="entry name" value="Tetratricopeptide repeat domain"/>
    <property type="match status" value="1"/>
</dbReference>
<dbReference type="Gene3D" id="1.10.260.40">
    <property type="entry name" value="lambda repressor-like DNA-binding domains"/>
    <property type="match status" value="1"/>
</dbReference>
<keyword evidence="3" id="KW-1185">Reference proteome</keyword>
<proteinExistence type="predicted"/>
<dbReference type="CDD" id="cd00093">
    <property type="entry name" value="HTH_XRE"/>
    <property type="match status" value="1"/>
</dbReference>
<organism evidence="2 3">
    <name type="scientific">Bacillus carboniphilus</name>
    <dbReference type="NCBI Taxonomy" id="86663"/>
    <lineage>
        <taxon>Bacteria</taxon>
        <taxon>Bacillati</taxon>
        <taxon>Bacillota</taxon>
        <taxon>Bacilli</taxon>
        <taxon>Bacillales</taxon>
        <taxon>Bacillaceae</taxon>
        <taxon>Bacillus</taxon>
    </lineage>
</organism>
<feature type="domain" description="HTH cro/C1-type" evidence="1">
    <location>
        <begin position="7"/>
        <end position="66"/>
    </location>
</feature>
<dbReference type="EMBL" id="BAAADJ010000063">
    <property type="protein sequence ID" value="GAA0344736.1"/>
    <property type="molecule type" value="Genomic_DNA"/>
</dbReference>
<dbReference type="InterPro" id="IPR010982">
    <property type="entry name" value="Lambda_DNA-bd_dom_sf"/>
</dbReference>
<reference evidence="3" key="1">
    <citation type="journal article" date="2019" name="Int. J. Syst. Evol. Microbiol.">
        <title>The Global Catalogue of Microorganisms (GCM) 10K type strain sequencing project: providing services to taxonomists for standard genome sequencing and annotation.</title>
        <authorList>
            <consortium name="The Broad Institute Genomics Platform"/>
            <consortium name="The Broad Institute Genome Sequencing Center for Infectious Disease"/>
            <person name="Wu L."/>
            <person name="Ma J."/>
        </authorList>
    </citation>
    <scope>NUCLEOTIDE SEQUENCE [LARGE SCALE GENOMIC DNA]</scope>
    <source>
        <strain evidence="3">JCM 9731</strain>
    </source>
</reference>
<dbReference type="SMART" id="SM00530">
    <property type="entry name" value="HTH_XRE"/>
    <property type="match status" value="1"/>
</dbReference>
<name>A0ABP3GG36_9BACI</name>
<evidence type="ECO:0000313" key="3">
    <source>
        <dbReference type="Proteomes" id="UP001500782"/>
    </source>
</evidence>
<evidence type="ECO:0000259" key="1">
    <source>
        <dbReference type="PROSITE" id="PS50943"/>
    </source>
</evidence>
<protein>
    <submittedName>
        <fullName evidence="2">Tetratricopeptide repeat protein</fullName>
    </submittedName>
</protein>
<sequence>MKIGERIRFYRHQQNMTQEELANGIISVSYLSKIENNQSLPSEEVIELLCNRLNILLVDETEPNLLDDLKDWYKSIVNQEKDKAVSEYARLKEAVDQRNDSTSMIHFLLFELRYHLLNRDLGSAQKQIKRIEEISTLLTDELLYYFFKFQGLHAYLRSQYSSAYDKYKKAEGFLASNVFEKWEEADLYYSIALTSSRLWKVSICLRYTNQALAIYQAVYNFKRSAECQLLLGISFQRSGEWKKAEESLLLTSKIAETLNDSNLRGMVHHNLGYLFSLQEKSEQAIEHYLKSIEYREQKDYTRKLHSIFSLVMEYYKTKNYELAKGWVKQALYILAEMEEDLVEYEYHFKTYQYLLSDPQSEEFECFLKEKVIPYFSEHNMFEYLATYAEILATYYENSYRYKLSSHYFRVSNDALRNIYKLI</sequence>
<dbReference type="InterPro" id="IPR019734">
    <property type="entry name" value="TPR_rpt"/>
</dbReference>
<dbReference type="SUPFAM" id="SSF48452">
    <property type="entry name" value="TPR-like"/>
    <property type="match status" value="1"/>
</dbReference>
<dbReference type="RefSeq" id="WP_343802999.1">
    <property type="nucleotide sequence ID" value="NZ_BAAADJ010000063.1"/>
</dbReference>
<dbReference type="Pfam" id="PF01381">
    <property type="entry name" value="HTH_3"/>
    <property type="match status" value="1"/>
</dbReference>
<dbReference type="InterPro" id="IPR001387">
    <property type="entry name" value="Cro/C1-type_HTH"/>
</dbReference>
<evidence type="ECO:0000313" key="2">
    <source>
        <dbReference type="EMBL" id="GAA0344736.1"/>
    </source>
</evidence>
<accession>A0ABP3GG36</accession>
<dbReference type="SMART" id="SM00028">
    <property type="entry name" value="TPR"/>
    <property type="match status" value="4"/>
</dbReference>
<gene>
    <name evidence="2" type="ORF">GCM10008967_38920</name>
</gene>
<dbReference type="PROSITE" id="PS50943">
    <property type="entry name" value="HTH_CROC1"/>
    <property type="match status" value="1"/>
</dbReference>
<dbReference type="SUPFAM" id="SSF47413">
    <property type="entry name" value="lambda repressor-like DNA-binding domains"/>
    <property type="match status" value="1"/>
</dbReference>
<dbReference type="Proteomes" id="UP001500782">
    <property type="component" value="Unassembled WGS sequence"/>
</dbReference>
<dbReference type="InterPro" id="IPR011990">
    <property type="entry name" value="TPR-like_helical_dom_sf"/>
</dbReference>